<evidence type="ECO:0000256" key="17">
    <source>
        <dbReference type="SAM" id="MobiDB-lite"/>
    </source>
</evidence>
<evidence type="ECO:0000256" key="8">
    <source>
        <dbReference type="ARBA" id="ARBA00023065"/>
    </source>
</evidence>
<evidence type="ECO:0000256" key="3">
    <source>
        <dbReference type="ARBA" id="ARBA00022448"/>
    </source>
</evidence>
<dbReference type="InterPro" id="IPR016152">
    <property type="entry name" value="PTrfase/Anion_transptr"/>
</dbReference>
<keyword evidence="8 16" id="KW-0406">Ion transport</keyword>
<evidence type="ECO:0000259" key="18">
    <source>
        <dbReference type="Pfam" id="PF00955"/>
    </source>
</evidence>
<evidence type="ECO:0000256" key="2">
    <source>
        <dbReference type="ARBA" id="ARBA00010993"/>
    </source>
</evidence>
<feature type="domain" description="Band 3 cytoplasmic" evidence="19">
    <location>
        <begin position="52"/>
        <end position="156"/>
    </location>
</feature>
<feature type="compositionally biased region" description="Polar residues" evidence="17">
    <location>
        <begin position="157"/>
        <end position="167"/>
    </location>
</feature>
<feature type="region of interest" description="Disordered" evidence="17">
    <location>
        <begin position="918"/>
        <end position="955"/>
    </location>
</feature>
<keyword evidence="7 16" id="KW-1133">Transmembrane helix</keyword>
<evidence type="ECO:0000256" key="7">
    <source>
        <dbReference type="ARBA" id="ARBA00022989"/>
    </source>
</evidence>
<evidence type="ECO:0000256" key="13">
    <source>
        <dbReference type="ARBA" id="ARBA00050503"/>
    </source>
</evidence>
<name>A0A8B8SSA5_CAMFR</name>
<accession>A0A8B8SSA5</accession>
<keyword evidence="6" id="KW-0769">Symport</keyword>
<evidence type="ECO:0000256" key="5">
    <source>
        <dbReference type="ARBA" id="ARBA00022692"/>
    </source>
</evidence>
<evidence type="ECO:0000259" key="19">
    <source>
        <dbReference type="Pfam" id="PF07565"/>
    </source>
</evidence>
<comment type="catalytic activity">
    <reaction evidence="12">
        <text>Rb(+)(in) + 2 hydrogencarbonate(in) + chloride(out) = Rb(+)(out) + 2 hydrogencarbonate(out) + chloride(in)</text>
        <dbReference type="Rhea" id="RHEA:75067"/>
        <dbReference type="ChEBI" id="CHEBI:17544"/>
        <dbReference type="ChEBI" id="CHEBI:17996"/>
        <dbReference type="ChEBI" id="CHEBI:49847"/>
    </reaction>
</comment>
<dbReference type="PRINTS" id="PR01232">
    <property type="entry name" value="NAHCO3TRSPRT"/>
</dbReference>
<feature type="transmembrane region" description="Helical" evidence="16">
    <location>
        <begin position="637"/>
        <end position="655"/>
    </location>
</feature>
<gene>
    <name evidence="21" type="primary">SLC4A9</name>
</gene>
<evidence type="ECO:0000313" key="20">
    <source>
        <dbReference type="Proteomes" id="UP000694856"/>
    </source>
</evidence>
<feature type="transmembrane region" description="Helical" evidence="16">
    <location>
        <begin position="725"/>
        <end position="749"/>
    </location>
</feature>
<feature type="region of interest" description="Disordered" evidence="17">
    <location>
        <begin position="1"/>
        <end position="42"/>
    </location>
</feature>
<feature type="transmembrane region" description="Helical" evidence="16">
    <location>
        <begin position="599"/>
        <end position="617"/>
    </location>
</feature>
<dbReference type="PANTHER" id="PTHR11453">
    <property type="entry name" value="ANION EXCHANGE PROTEIN"/>
    <property type="match status" value="1"/>
</dbReference>
<dbReference type="GO" id="GO:0008510">
    <property type="term" value="F:sodium:bicarbonate symporter activity"/>
    <property type="evidence" value="ECO:0007669"/>
    <property type="project" value="TreeGrafter"/>
</dbReference>
<keyword evidence="4" id="KW-1003">Cell membrane</keyword>
<evidence type="ECO:0000256" key="15">
    <source>
        <dbReference type="ARBA" id="ARBA00052861"/>
    </source>
</evidence>
<dbReference type="FunFam" id="3.40.930.10:FF:000011">
    <property type="entry name" value="Anion exchange protein 4"/>
    <property type="match status" value="1"/>
</dbReference>
<feature type="transmembrane region" description="Helical" evidence="16">
    <location>
        <begin position="470"/>
        <end position="495"/>
    </location>
</feature>
<keyword evidence="9 16" id="KW-0472">Membrane</keyword>
<dbReference type="GO" id="GO:0016323">
    <property type="term" value="C:basolateral plasma membrane"/>
    <property type="evidence" value="ECO:0007669"/>
    <property type="project" value="UniProtKB-SubCell"/>
</dbReference>
<dbReference type="InterPro" id="IPR003024">
    <property type="entry name" value="Na/HCO3_transpt"/>
</dbReference>
<feature type="region of interest" description="Disordered" evidence="17">
    <location>
        <begin position="299"/>
        <end position="350"/>
    </location>
</feature>
<dbReference type="NCBIfam" id="TIGR00834">
    <property type="entry name" value="ae"/>
    <property type="match status" value="1"/>
</dbReference>
<comment type="subcellular location">
    <subcellularLocation>
        <location evidence="1">Basolateral cell membrane</location>
        <topology evidence="1">Multi-pass membrane protein</topology>
    </subcellularLocation>
    <subcellularLocation>
        <location evidence="16">Membrane</location>
        <topology evidence="16">Multi-pass membrane protein</topology>
    </subcellularLocation>
</comment>
<feature type="compositionally biased region" description="Basic and acidic residues" evidence="17">
    <location>
        <begin position="171"/>
        <end position="184"/>
    </location>
</feature>
<evidence type="ECO:0000256" key="9">
    <source>
        <dbReference type="ARBA" id="ARBA00023136"/>
    </source>
</evidence>
<dbReference type="AlphaFoldDB" id="A0A8B8SSA5"/>
<feature type="domain" description="Bicarbonate transporter-like transmembrane" evidence="18">
    <location>
        <begin position="356"/>
        <end position="913"/>
    </location>
</feature>
<evidence type="ECO:0000256" key="12">
    <source>
        <dbReference type="ARBA" id="ARBA00050379"/>
    </source>
</evidence>
<keyword evidence="10" id="KW-0325">Glycoprotein</keyword>
<dbReference type="GeneID" id="102504187"/>
<evidence type="ECO:0000256" key="11">
    <source>
        <dbReference type="ARBA" id="ARBA00050158"/>
    </source>
</evidence>
<dbReference type="SUPFAM" id="SSF55804">
    <property type="entry name" value="Phoshotransferase/anion transport protein"/>
    <property type="match status" value="1"/>
</dbReference>
<dbReference type="RefSeq" id="XP_032332790.1">
    <property type="nucleotide sequence ID" value="XM_032476899.1"/>
</dbReference>
<evidence type="ECO:0000256" key="16">
    <source>
        <dbReference type="RuleBase" id="RU362035"/>
    </source>
</evidence>
<feature type="domain" description="Band 3 cytoplasmic" evidence="19">
    <location>
        <begin position="173"/>
        <end position="301"/>
    </location>
</feature>
<keyword evidence="20" id="KW-1185">Reference proteome</keyword>
<dbReference type="CTD" id="83697"/>
<feature type="region of interest" description="Disordered" evidence="17">
    <location>
        <begin position="157"/>
        <end position="192"/>
    </location>
</feature>
<dbReference type="Gene3D" id="3.40.930.10">
    <property type="entry name" value="Mannitol-specific EII, Chain A"/>
    <property type="match status" value="1"/>
</dbReference>
<dbReference type="InterPro" id="IPR011531">
    <property type="entry name" value="HCO3_transpt-like_TM_dom"/>
</dbReference>
<evidence type="ECO:0000256" key="6">
    <source>
        <dbReference type="ARBA" id="ARBA00022847"/>
    </source>
</evidence>
<comment type="catalytic activity">
    <reaction evidence="15">
        <text>K(+)(in) + 2 hydrogencarbonate(in) + chloride(out) = K(+)(out) + 2 hydrogencarbonate(out) + chloride(in)</text>
        <dbReference type="Rhea" id="RHEA:75059"/>
        <dbReference type="ChEBI" id="CHEBI:17544"/>
        <dbReference type="ChEBI" id="CHEBI:17996"/>
        <dbReference type="ChEBI" id="CHEBI:29103"/>
    </reaction>
</comment>
<dbReference type="Pfam" id="PF07565">
    <property type="entry name" value="Band_3_cyto"/>
    <property type="match status" value="2"/>
</dbReference>
<feature type="transmembrane region" description="Helical" evidence="16">
    <location>
        <begin position="419"/>
        <end position="450"/>
    </location>
</feature>
<comment type="catalytic activity">
    <reaction evidence="14">
        <text>Cs(+)(in) + 2 hydrogencarbonate(in) + chloride(out) = Cs(+)(out) + 2 hydrogencarbonate(out) + chloride(in)</text>
        <dbReference type="Rhea" id="RHEA:75071"/>
        <dbReference type="ChEBI" id="CHEBI:17544"/>
        <dbReference type="ChEBI" id="CHEBI:17996"/>
        <dbReference type="ChEBI" id="CHEBI:49547"/>
    </reaction>
</comment>
<dbReference type="Pfam" id="PF00955">
    <property type="entry name" value="HCO3_cotransp"/>
    <property type="match status" value="1"/>
</dbReference>
<evidence type="ECO:0000256" key="1">
    <source>
        <dbReference type="ARBA" id="ARBA00004554"/>
    </source>
</evidence>
<evidence type="ECO:0000256" key="4">
    <source>
        <dbReference type="ARBA" id="ARBA00022475"/>
    </source>
</evidence>
<proteinExistence type="inferred from homology"/>
<dbReference type="Gene3D" id="1.10.287.570">
    <property type="entry name" value="Helical hairpin bin"/>
    <property type="match status" value="1"/>
</dbReference>
<feature type="transmembrane region" description="Helical" evidence="16">
    <location>
        <begin position="685"/>
        <end position="704"/>
    </location>
</feature>
<sequence length="955" mass="105084">MKLPGQEEFEVSGSCENVPTGEMDSVAGSDPSPDGPLDTDSRDLRVPKDPLLFIQLNELLGWPQVLEWRETGRWVLFEEKLEVGAGRWSTPHVPTLALPSLQKLRSLLAKGLVLLDCPAQSLLELVEQVTGVEWLSPELRGQLKALLLQTPQHLIQSTGTSPCQGSAQPREASHDEEAPLKEQHQNPLKRKLPPEAEAGAVLAGELGFLAQPLGVFVRLQEPVVLGPLIEVLLPSRFFCLLLGPPTLGRSYREMGRAVAVLLSDPQFQWSVRRASSLHDLLAALDAFLEEVTVLPPGRWDPTARIPPPKRLPAENKRLPSQLREAKSPSAQRGALAEDRHGRGPHIPNPELQRTGRLFGGLVQDVCRKASWYPSDFSDALHPQCFSAVLYIYLATVTNAITFGGLLGEATDGAQGLLESFLGTAVAGATFCLMAGQPLTILSSTGPVLVFERLLFSFSRDHSLDYLPFRLWVGIWVATFCLVLVATEASVLVRYFTRFTEEGFCALISLIFIYDAVGKMLNLTRAYPIQRPGSPAYGCLCQYPDLGGNESQWTSTKPKDRDDILSMDLGLVNASLLPPPECARRGGHSRGPGCDMVPDIAFFSILLFLISFLFATALKHVKTSRFFPSVVRKVLGDFSSVLAILLGCGLDAYLGLATPKLMVPREFKPTLPGRGWLVSPFGTNPWWLSVAAVLPALLLSILIFMDQQITAVILNHAKYRLQKGAGFHLDLFCVAVLMLLTSALGLPWYVSATVISLAHMDSLRRESRARAPGEAPSFLGIREQRLTGLVVFILTGTSIFLAPVLKYIPMPVLYGIFLYMGVGAISSIQLTKRVQLLLMPAKHQPDLLLLRHVPLSRVHLFTAIQLACLGLLWIIKSTPAAIIFPLMLLGLVGIRKALEWVFSPRELFWLDELMSEKERSIPEKGLEPEYSLSGSDSEDSELMYQPKVPEINISVN</sequence>
<feature type="transmembrane region" description="Helical" evidence="16">
    <location>
        <begin position="811"/>
        <end position="829"/>
    </location>
</feature>
<dbReference type="Proteomes" id="UP000694856">
    <property type="component" value="Chromosome 3"/>
</dbReference>
<comment type="catalytic activity">
    <reaction evidence="11">
        <text>2 hydrogencarbonate(out) + chloride(in) + Na(+)(out) = 2 hydrogencarbonate(in) + chloride(out) + Na(+)(in)</text>
        <dbReference type="Rhea" id="RHEA:72739"/>
        <dbReference type="ChEBI" id="CHEBI:17544"/>
        <dbReference type="ChEBI" id="CHEBI:17996"/>
        <dbReference type="ChEBI" id="CHEBI:29101"/>
    </reaction>
</comment>
<dbReference type="PRINTS" id="PR01231">
    <property type="entry name" value="HCO3TRNSPORT"/>
</dbReference>
<dbReference type="GO" id="GO:0051453">
    <property type="term" value="P:regulation of intracellular pH"/>
    <property type="evidence" value="ECO:0007669"/>
    <property type="project" value="TreeGrafter"/>
</dbReference>
<evidence type="ECO:0000256" key="10">
    <source>
        <dbReference type="ARBA" id="ARBA00023180"/>
    </source>
</evidence>
<organism evidence="20 21">
    <name type="scientific">Camelus ferus</name>
    <name type="common">Wild bactrian camel</name>
    <name type="synonym">Camelus bactrianus ferus</name>
    <dbReference type="NCBI Taxonomy" id="419612"/>
    <lineage>
        <taxon>Eukaryota</taxon>
        <taxon>Metazoa</taxon>
        <taxon>Chordata</taxon>
        <taxon>Craniata</taxon>
        <taxon>Vertebrata</taxon>
        <taxon>Euteleostomi</taxon>
        <taxon>Mammalia</taxon>
        <taxon>Eutheria</taxon>
        <taxon>Laurasiatheria</taxon>
        <taxon>Artiodactyla</taxon>
        <taxon>Tylopoda</taxon>
        <taxon>Camelidae</taxon>
        <taxon>Camelus</taxon>
    </lineage>
</organism>
<comment type="catalytic activity">
    <reaction evidence="13">
        <text>Li(+)(in) + 2 hydrogencarbonate(in) + chloride(out) = Li(+)(out) + 2 hydrogencarbonate(out) + chloride(in)</text>
        <dbReference type="Rhea" id="RHEA:75063"/>
        <dbReference type="ChEBI" id="CHEBI:17544"/>
        <dbReference type="ChEBI" id="CHEBI:17996"/>
        <dbReference type="ChEBI" id="CHEBI:49713"/>
    </reaction>
</comment>
<dbReference type="PANTHER" id="PTHR11453:SF52">
    <property type="entry name" value="ANION EXCHANGE PROTEIN 4"/>
    <property type="match status" value="1"/>
</dbReference>
<feature type="transmembrane region" description="Helical" evidence="16">
    <location>
        <begin position="785"/>
        <end position="804"/>
    </location>
</feature>
<reference evidence="21" key="1">
    <citation type="submission" date="2025-08" db="UniProtKB">
        <authorList>
            <consortium name="RefSeq"/>
        </authorList>
    </citation>
    <scope>IDENTIFICATION</scope>
    <source>
        <tissue evidence="21">Ear skin</tissue>
    </source>
</reference>
<protein>
    <recommendedName>
        <fullName evidence="16">Anion exchange protein</fullName>
    </recommendedName>
</protein>
<evidence type="ECO:0000313" key="21">
    <source>
        <dbReference type="RefSeq" id="XP_032332790.1"/>
    </source>
</evidence>
<feature type="transmembrane region" description="Helical" evidence="16">
    <location>
        <begin position="387"/>
        <end position="407"/>
    </location>
</feature>
<dbReference type="FunFam" id="1.10.287.570:FF:000001">
    <property type="entry name" value="Anion exchange protein"/>
    <property type="match status" value="1"/>
</dbReference>
<comment type="similarity">
    <text evidence="2 16">Belongs to the anion exchanger (TC 2.A.31) family.</text>
</comment>
<evidence type="ECO:0000256" key="14">
    <source>
        <dbReference type="ARBA" id="ARBA00052321"/>
    </source>
</evidence>
<dbReference type="InterPro" id="IPR013769">
    <property type="entry name" value="Band3_cytoplasmic_dom"/>
</dbReference>
<keyword evidence="3 16" id="KW-0813">Transport</keyword>
<keyword evidence="5 16" id="KW-0812">Transmembrane</keyword>
<dbReference type="GO" id="GO:0140900">
    <property type="term" value="F:chloride:bicarbonate antiporter activity"/>
    <property type="evidence" value="ECO:0007669"/>
    <property type="project" value="UniProtKB-ARBA"/>
</dbReference>
<feature type="transmembrane region" description="Helical" evidence="16">
    <location>
        <begin position="502"/>
        <end position="520"/>
    </location>
</feature>
<dbReference type="InterPro" id="IPR003020">
    <property type="entry name" value="HCO3_transpt_euk"/>
</dbReference>